<proteinExistence type="predicted"/>
<dbReference type="PANTHER" id="PTHR13610:SF9">
    <property type="entry name" value="FI06469P"/>
    <property type="match status" value="1"/>
</dbReference>
<comment type="caution">
    <text evidence="5">The sequence shown here is derived from an EMBL/GenBank/DDBJ whole genome shotgun (WGS) entry which is preliminary data.</text>
</comment>
<name>A0ABS6WRI8_9HYPH</name>
<evidence type="ECO:0000256" key="1">
    <source>
        <dbReference type="ARBA" id="ARBA00022603"/>
    </source>
</evidence>
<sequence>MALRRVLMMALKTLLLQGLALIIVWSILRLVPLNAKLVEELPAGAAMIIMLLALGALAAAFGRLLLRLPAAWLMVQLVVPLAVVQAASAPAWLFPVALAVLALIFWNSPLERVPLYLTNRETRSALSQLITDNRSGSFVDLGCGTGGVVLTLARAHPRLICDGLETAPLVYAVARMRKFLARCRNARIGFRSLWRSGLAERDLVYCFLSPAPMAALFAKARAEMRPGSLFVSNSFAVPGVTPEAVIPVGDRRRTQLYLYRIGAE</sequence>
<evidence type="ECO:0000313" key="6">
    <source>
        <dbReference type="Proteomes" id="UP001430804"/>
    </source>
</evidence>
<evidence type="ECO:0000256" key="3">
    <source>
        <dbReference type="ARBA" id="ARBA00022691"/>
    </source>
</evidence>
<reference evidence="5" key="1">
    <citation type="submission" date="2021-07" db="EMBL/GenBank/DDBJ databases">
        <title>Pseudohoeflea marina sp. nov. a polyhydroxyalcanoate-producing bacterium.</title>
        <authorList>
            <person name="Zheng W."/>
            <person name="Yu S."/>
            <person name="Huang Y."/>
        </authorList>
    </citation>
    <scope>NUCLEOTIDE SEQUENCE</scope>
    <source>
        <strain evidence="5">DP4N28-3</strain>
    </source>
</reference>
<keyword evidence="1 5" id="KW-0489">Methyltransferase</keyword>
<accession>A0ABS6WRI8</accession>
<dbReference type="RefSeq" id="WP_219202865.1">
    <property type="nucleotide sequence ID" value="NZ_JAHWQX010000004.1"/>
</dbReference>
<keyword evidence="2" id="KW-0808">Transferase</keyword>
<dbReference type="Proteomes" id="UP001430804">
    <property type="component" value="Unassembled WGS sequence"/>
</dbReference>
<dbReference type="InterPro" id="IPR026170">
    <property type="entry name" value="FAM173A/B"/>
</dbReference>
<keyword evidence="3" id="KW-0949">S-adenosyl-L-methionine</keyword>
<dbReference type="GO" id="GO:0032259">
    <property type="term" value="P:methylation"/>
    <property type="evidence" value="ECO:0007669"/>
    <property type="project" value="UniProtKB-KW"/>
</dbReference>
<keyword evidence="4" id="KW-1133">Transmembrane helix</keyword>
<protein>
    <submittedName>
        <fullName evidence="5">Class I SAM-dependent methyltransferase</fullName>
    </submittedName>
</protein>
<keyword evidence="6" id="KW-1185">Reference proteome</keyword>
<keyword evidence="4" id="KW-0472">Membrane</keyword>
<evidence type="ECO:0000256" key="4">
    <source>
        <dbReference type="SAM" id="Phobius"/>
    </source>
</evidence>
<gene>
    <name evidence="5" type="ORF">KY465_14980</name>
</gene>
<keyword evidence="4" id="KW-0812">Transmembrane</keyword>
<dbReference type="GO" id="GO:0008168">
    <property type="term" value="F:methyltransferase activity"/>
    <property type="evidence" value="ECO:0007669"/>
    <property type="project" value="UniProtKB-KW"/>
</dbReference>
<dbReference type="PANTHER" id="PTHR13610">
    <property type="entry name" value="METHYLTRANSFERASE DOMAIN-CONTAINING PROTEIN"/>
    <property type="match status" value="1"/>
</dbReference>
<evidence type="ECO:0000313" key="5">
    <source>
        <dbReference type="EMBL" id="MBW3098586.1"/>
    </source>
</evidence>
<feature type="transmembrane region" description="Helical" evidence="4">
    <location>
        <begin position="45"/>
        <end position="66"/>
    </location>
</feature>
<dbReference type="CDD" id="cd02440">
    <property type="entry name" value="AdoMet_MTases"/>
    <property type="match status" value="1"/>
</dbReference>
<organism evidence="5 6">
    <name type="scientific">Pseudohoeflea coraliihabitans</name>
    <dbReference type="NCBI Taxonomy" id="2860393"/>
    <lineage>
        <taxon>Bacteria</taxon>
        <taxon>Pseudomonadati</taxon>
        <taxon>Pseudomonadota</taxon>
        <taxon>Alphaproteobacteria</taxon>
        <taxon>Hyphomicrobiales</taxon>
        <taxon>Rhizobiaceae</taxon>
        <taxon>Pseudohoeflea</taxon>
    </lineage>
</organism>
<evidence type="ECO:0000256" key="2">
    <source>
        <dbReference type="ARBA" id="ARBA00022679"/>
    </source>
</evidence>
<feature type="transmembrane region" description="Helical" evidence="4">
    <location>
        <begin position="78"/>
        <end position="106"/>
    </location>
</feature>
<dbReference type="EMBL" id="JAHWQX010000004">
    <property type="protein sequence ID" value="MBW3098586.1"/>
    <property type="molecule type" value="Genomic_DNA"/>
</dbReference>